<keyword evidence="4" id="KW-0418">Kinase</keyword>
<dbReference type="GO" id="GO:1990234">
    <property type="term" value="C:transferase complex"/>
    <property type="evidence" value="ECO:0007669"/>
    <property type="project" value="UniProtKB-ARBA"/>
</dbReference>
<protein>
    <submittedName>
        <fullName evidence="4">Serine/Threonine protein kinase</fullName>
    </submittedName>
</protein>
<gene>
    <name evidence="4" type="ORF">RFI_13927</name>
</gene>
<dbReference type="AlphaFoldDB" id="X6NBI5"/>
<feature type="non-terminal residue" evidence="4">
    <location>
        <position position="225"/>
    </location>
</feature>
<evidence type="ECO:0000313" key="5">
    <source>
        <dbReference type="Proteomes" id="UP000023152"/>
    </source>
</evidence>
<dbReference type="InterPro" id="IPR015943">
    <property type="entry name" value="WD40/YVTN_repeat-like_dom_sf"/>
</dbReference>
<keyword evidence="5" id="KW-1185">Reference proteome</keyword>
<proteinExistence type="predicted"/>
<comment type="caution">
    <text evidence="4">The sequence shown here is derived from an EMBL/GenBank/DDBJ whole genome shotgun (WGS) entry which is preliminary data.</text>
</comment>
<dbReference type="Gene3D" id="2.130.10.10">
    <property type="entry name" value="YVTN repeat-like/Quinoprotein amine dehydrogenase"/>
    <property type="match status" value="1"/>
</dbReference>
<keyword evidence="4" id="KW-0723">Serine/threonine-protein kinase</keyword>
<feature type="repeat" description="WD" evidence="3">
    <location>
        <begin position="175"/>
        <end position="218"/>
    </location>
</feature>
<dbReference type="PROSITE" id="PS50082">
    <property type="entry name" value="WD_REPEATS_2"/>
    <property type="match status" value="1"/>
</dbReference>
<dbReference type="SUPFAM" id="SSF50978">
    <property type="entry name" value="WD40 repeat-like"/>
    <property type="match status" value="1"/>
</dbReference>
<dbReference type="PROSITE" id="PS50294">
    <property type="entry name" value="WD_REPEATS_REGION"/>
    <property type="match status" value="1"/>
</dbReference>
<dbReference type="Proteomes" id="UP000023152">
    <property type="component" value="Unassembled WGS sequence"/>
</dbReference>
<dbReference type="Pfam" id="PF00400">
    <property type="entry name" value="WD40"/>
    <property type="match status" value="1"/>
</dbReference>
<sequence length="225" mass="26544">MINFSFEKKLVNTLVILIQSSNLQKSNQIRKKKTKSTNLVYFEFQHQDYCVWLLCVLLKYAVFFKLITKEKKVQKHFFILHHPKEVEKMNLSLSMKVAIKFFSFKNQPVFRFLFLFIVLKQSKEEETQIIIQHWIRILNIKLGWINDFDKLVVNYVSTIFMFDAFHSSSKLLNTFTGHMAYVNSVDFSTFDCSQVICSGSSDKTVCVWDVDNNKQIQSFNGHSSY</sequence>
<accession>X6NBI5</accession>
<evidence type="ECO:0000256" key="1">
    <source>
        <dbReference type="ARBA" id="ARBA00022574"/>
    </source>
</evidence>
<dbReference type="GO" id="GO:0004674">
    <property type="term" value="F:protein serine/threonine kinase activity"/>
    <property type="evidence" value="ECO:0007669"/>
    <property type="project" value="UniProtKB-KW"/>
</dbReference>
<evidence type="ECO:0000256" key="2">
    <source>
        <dbReference type="ARBA" id="ARBA00022737"/>
    </source>
</evidence>
<evidence type="ECO:0000256" key="3">
    <source>
        <dbReference type="PROSITE-ProRule" id="PRU00221"/>
    </source>
</evidence>
<dbReference type="InterPro" id="IPR036322">
    <property type="entry name" value="WD40_repeat_dom_sf"/>
</dbReference>
<dbReference type="InterPro" id="IPR001680">
    <property type="entry name" value="WD40_rpt"/>
</dbReference>
<evidence type="ECO:0000313" key="4">
    <source>
        <dbReference type="EMBL" id="ETO23258.1"/>
    </source>
</evidence>
<dbReference type="SMART" id="SM00320">
    <property type="entry name" value="WD40"/>
    <property type="match status" value="1"/>
</dbReference>
<dbReference type="PROSITE" id="PS00678">
    <property type="entry name" value="WD_REPEATS_1"/>
    <property type="match status" value="1"/>
</dbReference>
<name>X6NBI5_RETFI</name>
<dbReference type="EMBL" id="ASPP01010083">
    <property type="protein sequence ID" value="ETO23258.1"/>
    <property type="molecule type" value="Genomic_DNA"/>
</dbReference>
<dbReference type="PANTHER" id="PTHR22847:SF637">
    <property type="entry name" value="WD REPEAT DOMAIN 5B"/>
    <property type="match status" value="1"/>
</dbReference>
<keyword evidence="2" id="KW-0677">Repeat</keyword>
<keyword evidence="1 3" id="KW-0853">WD repeat</keyword>
<dbReference type="PANTHER" id="PTHR22847">
    <property type="entry name" value="WD40 REPEAT PROTEIN"/>
    <property type="match status" value="1"/>
</dbReference>
<keyword evidence="4" id="KW-0808">Transferase</keyword>
<reference evidence="4 5" key="1">
    <citation type="journal article" date="2013" name="Curr. Biol.">
        <title>The Genome of the Foraminiferan Reticulomyxa filosa.</title>
        <authorList>
            <person name="Glockner G."/>
            <person name="Hulsmann N."/>
            <person name="Schleicher M."/>
            <person name="Noegel A.A."/>
            <person name="Eichinger L."/>
            <person name="Gallinger C."/>
            <person name="Pawlowski J."/>
            <person name="Sierra R."/>
            <person name="Euteneuer U."/>
            <person name="Pillet L."/>
            <person name="Moustafa A."/>
            <person name="Platzer M."/>
            <person name="Groth M."/>
            <person name="Szafranski K."/>
            <person name="Schliwa M."/>
        </authorList>
    </citation>
    <scope>NUCLEOTIDE SEQUENCE [LARGE SCALE GENOMIC DNA]</scope>
</reference>
<organism evidence="4 5">
    <name type="scientific">Reticulomyxa filosa</name>
    <dbReference type="NCBI Taxonomy" id="46433"/>
    <lineage>
        <taxon>Eukaryota</taxon>
        <taxon>Sar</taxon>
        <taxon>Rhizaria</taxon>
        <taxon>Retaria</taxon>
        <taxon>Foraminifera</taxon>
        <taxon>Monothalamids</taxon>
        <taxon>Reticulomyxidae</taxon>
        <taxon>Reticulomyxa</taxon>
    </lineage>
</organism>
<dbReference type="InterPro" id="IPR019775">
    <property type="entry name" value="WD40_repeat_CS"/>
</dbReference>